<name>A0ACB8T4Y4_9AGAM</name>
<reference evidence="1" key="2">
    <citation type="journal article" date="2022" name="New Phytol.">
        <title>Evolutionary transition to the ectomycorrhizal habit in the genomes of a hyperdiverse lineage of mushroom-forming fungi.</title>
        <authorList>
            <person name="Looney B."/>
            <person name="Miyauchi S."/>
            <person name="Morin E."/>
            <person name="Drula E."/>
            <person name="Courty P.E."/>
            <person name="Kohler A."/>
            <person name="Kuo A."/>
            <person name="LaButti K."/>
            <person name="Pangilinan J."/>
            <person name="Lipzen A."/>
            <person name="Riley R."/>
            <person name="Andreopoulos W."/>
            <person name="He G."/>
            <person name="Johnson J."/>
            <person name="Nolan M."/>
            <person name="Tritt A."/>
            <person name="Barry K.W."/>
            <person name="Grigoriev I.V."/>
            <person name="Nagy L.G."/>
            <person name="Hibbett D."/>
            <person name="Henrissat B."/>
            <person name="Matheny P.B."/>
            <person name="Labbe J."/>
            <person name="Martin F.M."/>
        </authorList>
    </citation>
    <scope>NUCLEOTIDE SEQUENCE</scope>
    <source>
        <strain evidence="1">HHB10654</strain>
    </source>
</reference>
<keyword evidence="2" id="KW-1185">Reference proteome</keyword>
<comment type="caution">
    <text evidence="1">The sequence shown here is derived from an EMBL/GenBank/DDBJ whole genome shotgun (WGS) entry which is preliminary data.</text>
</comment>
<evidence type="ECO:0000313" key="2">
    <source>
        <dbReference type="Proteomes" id="UP000814140"/>
    </source>
</evidence>
<sequence>MLAISQGAISPAAEQRWHSNDSMHPDPYHTPICRVEGSHAMMEKQRHKLDTRRTQVEETRNPRMGAALVRWPKSCKRLQEANLENDNNTSVYHGIREMG</sequence>
<proteinExistence type="predicted"/>
<organism evidence="1 2">
    <name type="scientific">Artomyces pyxidatus</name>
    <dbReference type="NCBI Taxonomy" id="48021"/>
    <lineage>
        <taxon>Eukaryota</taxon>
        <taxon>Fungi</taxon>
        <taxon>Dikarya</taxon>
        <taxon>Basidiomycota</taxon>
        <taxon>Agaricomycotina</taxon>
        <taxon>Agaricomycetes</taxon>
        <taxon>Russulales</taxon>
        <taxon>Auriscalpiaceae</taxon>
        <taxon>Artomyces</taxon>
    </lineage>
</organism>
<evidence type="ECO:0000313" key="1">
    <source>
        <dbReference type="EMBL" id="KAI0063477.1"/>
    </source>
</evidence>
<gene>
    <name evidence="1" type="ORF">BV25DRAFT_1824588</name>
</gene>
<accession>A0ACB8T4Y4</accession>
<reference evidence="1" key="1">
    <citation type="submission" date="2021-03" db="EMBL/GenBank/DDBJ databases">
        <authorList>
            <consortium name="DOE Joint Genome Institute"/>
            <person name="Ahrendt S."/>
            <person name="Looney B.P."/>
            <person name="Miyauchi S."/>
            <person name="Morin E."/>
            <person name="Drula E."/>
            <person name="Courty P.E."/>
            <person name="Chicoki N."/>
            <person name="Fauchery L."/>
            <person name="Kohler A."/>
            <person name="Kuo A."/>
            <person name="Labutti K."/>
            <person name="Pangilinan J."/>
            <person name="Lipzen A."/>
            <person name="Riley R."/>
            <person name="Andreopoulos W."/>
            <person name="He G."/>
            <person name="Johnson J."/>
            <person name="Barry K.W."/>
            <person name="Grigoriev I.V."/>
            <person name="Nagy L."/>
            <person name="Hibbett D."/>
            <person name="Henrissat B."/>
            <person name="Matheny P.B."/>
            <person name="Labbe J."/>
            <person name="Martin F."/>
        </authorList>
    </citation>
    <scope>NUCLEOTIDE SEQUENCE</scope>
    <source>
        <strain evidence="1">HHB10654</strain>
    </source>
</reference>
<dbReference type="EMBL" id="MU277203">
    <property type="protein sequence ID" value="KAI0063477.1"/>
    <property type="molecule type" value="Genomic_DNA"/>
</dbReference>
<dbReference type="Proteomes" id="UP000814140">
    <property type="component" value="Unassembled WGS sequence"/>
</dbReference>
<protein>
    <submittedName>
        <fullName evidence="1">Uncharacterized protein</fullName>
    </submittedName>
</protein>